<dbReference type="Proteomes" id="UP000307217">
    <property type="component" value="Unassembled WGS sequence"/>
</dbReference>
<evidence type="ECO:0000313" key="9">
    <source>
        <dbReference type="Proteomes" id="UP000307217"/>
    </source>
</evidence>
<keyword evidence="8" id="KW-1185">Reference proteome</keyword>
<evidence type="ECO:0000313" key="6">
    <source>
        <dbReference type="EMBL" id="TMO69699.1"/>
    </source>
</evidence>
<proteinExistence type="inferred from homology"/>
<dbReference type="SUPFAM" id="SSF53822">
    <property type="entry name" value="Periplasmic binding protein-like I"/>
    <property type="match status" value="1"/>
</dbReference>
<evidence type="ECO:0000313" key="7">
    <source>
        <dbReference type="EMBL" id="TMO75712.1"/>
    </source>
</evidence>
<comment type="subcellular location">
    <subcellularLocation>
        <location evidence="1">Cell envelope</location>
    </subcellularLocation>
</comment>
<gene>
    <name evidence="6" type="ORF">CWC19_04410</name>
    <name evidence="7" type="ORF">CWC20_07040</name>
</gene>
<evidence type="ECO:0000256" key="3">
    <source>
        <dbReference type="ARBA" id="ARBA00022729"/>
    </source>
</evidence>
<evidence type="ECO:0000256" key="1">
    <source>
        <dbReference type="ARBA" id="ARBA00004196"/>
    </source>
</evidence>
<accession>A0A5S3VCU6</accession>
<reference evidence="6" key="3">
    <citation type="submission" date="2019-09" db="EMBL/GenBank/DDBJ databases">
        <title>Co-occurence of chitin degradation, pigmentation and bioactivity in marine Pseudoalteromonas.</title>
        <authorList>
            <person name="Sonnenschein E.C."/>
            <person name="Bech P.K."/>
        </authorList>
    </citation>
    <scope>NUCLEOTIDE SEQUENCE</scope>
    <source>
        <strain evidence="6">S3790</strain>
        <strain evidence="7 8">S3895</strain>
    </source>
</reference>
<comment type="similarity">
    <text evidence="2">Belongs to the bacterial solute-binding protein 2 family.</text>
</comment>
<dbReference type="InterPro" id="IPR025997">
    <property type="entry name" value="SBP_2_dom"/>
</dbReference>
<reference evidence="9" key="2">
    <citation type="submission" date="2019-06" db="EMBL/GenBank/DDBJ databases">
        <title>Co-occurence of chitin degradation, pigmentation and bioactivity in marine Pseudoalteromonas.</title>
        <authorList>
            <person name="Sonnenschein E.C."/>
            <person name="Bech P.K."/>
        </authorList>
    </citation>
    <scope>NUCLEOTIDE SEQUENCE [LARGE SCALE GENOMIC DNA]</scope>
    <source>
        <strain evidence="9">S3790</strain>
    </source>
</reference>
<dbReference type="Gene3D" id="3.40.50.2300">
    <property type="match status" value="2"/>
</dbReference>
<evidence type="ECO:0000256" key="2">
    <source>
        <dbReference type="ARBA" id="ARBA00007639"/>
    </source>
</evidence>
<dbReference type="GO" id="GO:0030246">
    <property type="term" value="F:carbohydrate binding"/>
    <property type="evidence" value="ECO:0007669"/>
    <property type="project" value="UniProtKB-ARBA"/>
</dbReference>
<reference evidence="6 9" key="1">
    <citation type="submission" date="2018-01" db="EMBL/GenBank/DDBJ databases">
        <authorList>
            <person name="Paulsen S."/>
            <person name="Gram L.K."/>
        </authorList>
    </citation>
    <scope>NUCLEOTIDE SEQUENCE [LARGE SCALE GENOMIC DNA]</scope>
    <source>
        <strain evidence="6 9">S3790</strain>
        <strain evidence="7">S3895</strain>
    </source>
</reference>
<evidence type="ECO:0000313" key="8">
    <source>
        <dbReference type="Proteomes" id="UP000307164"/>
    </source>
</evidence>
<dbReference type="EMBL" id="PNBW01000034">
    <property type="protein sequence ID" value="TMO75712.1"/>
    <property type="molecule type" value="Genomic_DNA"/>
</dbReference>
<name>A0A5S3VCU6_9GAMM</name>
<dbReference type="Proteomes" id="UP000307164">
    <property type="component" value="Unassembled WGS sequence"/>
</dbReference>
<organism evidence="6 9">
    <name type="scientific">Pseudoalteromonas aurantia</name>
    <dbReference type="NCBI Taxonomy" id="43654"/>
    <lineage>
        <taxon>Bacteria</taxon>
        <taxon>Pseudomonadati</taxon>
        <taxon>Pseudomonadota</taxon>
        <taxon>Gammaproteobacteria</taxon>
        <taxon>Alteromonadales</taxon>
        <taxon>Pseudoalteromonadaceae</taxon>
        <taxon>Pseudoalteromonas</taxon>
    </lineage>
</organism>
<dbReference type="OrthoDB" id="245475at2"/>
<dbReference type="PANTHER" id="PTHR46847:SF2">
    <property type="entry name" value="ABC TRANSPORTER SUGAR-BINDING PROTEIN"/>
    <property type="match status" value="1"/>
</dbReference>
<dbReference type="InterPro" id="IPR028082">
    <property type="entry name" value="Peripla_BP_I"/>
</dbReference>
<dbReference type="RefSeq" id="WP_138590351.1">
    <property type="nucleotide sequence ID" value="NZ_PNBW01000034.1"/>
</dbReference>
<dbReference type="PANTHER" id="PTHR46847">
    <property type="entry name" value="D-ALLOSE-BINDING PERIPLASMIC PROTEIN-RELATED"/>
    <property type="match status" value="1"/>
</dbReference>
<evidence type="ECO:0000256" key="4">
    <source>
        <dbReference type="SAM" id="SignalP"/>
    </source>
</evidence>
<dbReference type="CDD" id="cd06324">
    <property type="entry name" value="PBP1_ABC_sugar_binding-like"/>
    <property type="match status" value="1"/>
</dbReference>
<keyword evidence="3 4" id="KW-0732">Signal</keyword>
<dbReference type="AlphaFoldDB" id="A0A5S3VCU6"/>
<feature type="domain" description="Periplasmic binding protein" evidence="5">
    <location>
        <begin position="39"/>
        <end position="260"/>
    </location>
</feature>
<dbReference type="GO" id="GO:0055085">
    <property type="term" value="P:transmembrane transport"/>
    <property type="evidence" value="ECO:0007669"/>
    <property type="project" value="UniProtKB-ARBA"/>
</dbReference>
<dbReference type="GO" id="GO:0030313">
    <property type="term" value="C:cell envelope"/>
    <property type="evidence" value="ECO:0007669"/>
    <property type="project" value="UniProtKB-SubCell"/>
</dbReference>
<comment type="caution">
    <text evidence="6">The sequence shown here is derived from an EMBL/GenBank/DDBJ whole genome shotgun (WGS) entry which is preliminary data.</text>
</comment>
<feature type="signal peptide" evidence="4">
    <location>
        <begin position="1"/>
        <end position="21"/>
    </location>
</feature>
<evidence type="ECO:0000259" key="5">
    <source>
        <dbReference type="Pfam" id="PF13407"/>
    </source>
</evidence>
<protein>
    <recommendedName>
        <fullName evidence="5">Periplasmic binding protein domain-containing protein</fullName>
    </recommendedName>
</protein>
<sequence length="350" mass="39444">MKLPIIILFALLVFIAPQSHSQTKVTFINPGYAHSNPTGDFWLNVTLFMQAAADDLNINLTVQYADRNHIIMKQLVREALKDTDSYLILVDEKSVIANTLINSTHIHPAIIFLLNQPTQVQTKRLVKKGYGILGSLLPDNFQAGRLLAQKLVSLIDKPHRRYKNEMIALLGETATLAAQQREQGLLNYSNREPYLNLKQRVAANWSYDEAFQLTPSLLKRFPDTKLIWSANDAMAFGAAAALTELGLREKIKVGGVNWDQKQTTHLDTSIGGHVTLGGLAMIKVFEHNQPESMSVDDNIYPIFTVYSEKYAPIYNAIHNKNIDDIDFSRFTVINKAPLEYNLDALNSFFK</sequence>
<feature type="chain" id="PRO_5024442437" description="Periplasmic binding protein domain-containing protein" evidence="4">
    <location>
        <begin position="22"/>
        <end position="350"/>
    </location>
</feature>
<dbReference type="Pfam" id="PF13407">
    <property type="entry name" value="Peripla_BP_4"/>
    <property type="match status" value="1"/>
</dbReference>
<dbReference type="EMBL" id="PNBX01000014">
    <property type="protein sequence ID" value="TMO69699.1"/>
    <property type="molecule type" value="Genomic_DNA"/>
</dbReference>